<accession>W1RWK7</accession>
<dbReference type="PROSITE" id="PS51257">
    <property type="entry name" value="PROKAR_LIPOPROTEIN"/>
    <property type="match status" value="1"/>
</dbReference>
<evidence type="ECO:0000256" key="1">
    <source>
        <dbReference type="SAM" id="MobiDB-lite"/>
    </source>
</evidence>
<dbReference type="Pfam" id="PF22494">
    <property type="entry name" value="choice_anch_I"/>
    <property type="match status" value="1"/>
</dbReference>
<feature type="compositionally biased region" description="Basic and acidic residues" evidence="1">
    <location>
        <begin position="450"/>
        <end position="464"/>
    </location>
</feature>
<dbReference type="eggNOG" id="COG3391">
    <property type="taxonomic scope" value="Bacteria"/>
</dbReference>
<reference evidence="3 4" key="1">
    <citation type="journal article" date="2014" name="Genome Announc.">
        <title>Draft Genome Sequence of Marinomonas sp. Strain D104, a Polycyclic Aromatic Hydrocarbon-Degrading Bacterium from the Deep-Sea Sediment of the Arctic Ocean.</title>
        <authorList>
            <person name="Dong C."/>
            <person name="Bai X."/>
            <person name="Lai Q."/>
            <person name="Xie Y."/>
            <person name="Chen X."/>
            <person name="Shao Z."/>
        </authorList>
    </citation>
    <scope>NUCLEOTIDE SEQUENCE [LARGE SCALE GENOMIC DNA]</scope>
    <source>
        <strain evidence="3 4">D104</strain>
    </source>
</reference>
<keyword evidence="4" id="KW-1185">Reference proteome</keyword>
<dbReference type="PANTHER" id="PTHR46928">
    <property type="entry name" value="MESENCHYME-SPECIFIC CELL SURFACE GLYCOPROTEIN"/>
    <property type="match status" value="1"/>
</dbReference>
<proteinExistence type="predicted"/>
<comment type="caution">
    <text evidence="3">The sequence shown here is derived from an EMBL/GenBank/DDBJ whole genome shotgun (WGS) entry which is preliminary data.</text>
</comment>
<dbReference type="Proteomes" id="UP000018857">
    <property type="component" value="Unassembled WGS sequence"/>
</dbReference>
<feature type="region of interest" description="Disordered" evidence="1">
    <location>
        <begin position="441"/>
        <end position="469"/>
    </location>
</feature>
<name>W1RWK7_9GAMM</name>
<protein>
    <submittedName>
        <fullName evidence="3">MerR family transcripitonal regulator</fullName>
    </submittedName>
</protein>
<evidence type="ECO:0000313" key="4">
    <source>
        <dbReference type="Proteomes" id="UP000018857"/>
    </source>
</evidence>
<evidence type="ECO:0000259" key="2">
    <source>
        <dbReference type="Pfam" id="PF22494"/>
    </source>
</evidence>
<dbReference type="NCBIfam" id="NF038117">
    <property type="entry name" value="choice_anch_I"/>
    <property type="match status" value="1"/>
</dbReference>
<dbReference type="InterPro" id="IPR055188">
    <property type="entry name" value="Choice_anch_I"/>
</dbReference>
<dbReference type="PANTHER" id="PTHR46928:SF1">
    <property type="entry name" value="MESENCHYME-SPECIFIC CELL SURFACE GLYCOPROTEIN"/>
    <property type="match status" value="1"/>
</dbReference>
<dbReference type="OrthoDB" id="9803927at2"/>
<gene>
    <name evidence="3" type="ORF">D104_05365</name>
</gene>
<dbReference type="InterPro" id="IPR015943">
    <property type="entry name" value="WD40/YVTN_repeat-like_dom_sf"/>
</dbReference>
<dbReference type="InterPro" id="IPR011044">
    <property type="entry name" value="Quino_amine_DH_bsu"/>
</dbReference>
<dbReference type="PATRIC" id="fig|1208321.3.peg.1065"/>
<dbReference type="SUPFAM" id="SSF50969">
    <property type="entry name" value="YVTN repeat-like/Quinoprotein amine dehydrogenase"/>
    <property type="match status" value="1"/>
</dbReference>
<organism evidence="3 4">
    <name type="scientific">Marinomonas profundimaris</name>
    <dbReference type="NCBI Taxonomy" id="1208321"/>
    <lineage>
        <taxon>Bacteria</taxon>
        <taxon>Pseudomonadati</taxon>
        <taxon>Pseudomonadota</taxon>
        <taxon>Gammaproteobacteria</taxon>
        <taxon>Oceanospirillales</taxon>
        <taxon>Oceanospirillaceae</taxon>
        <taxon>Marinomonas</taxon>
    </lineage>
</organism>
<dbReference type="EMBL" id="AYOZ01000007">
    <property type="protein sequence ID" value="ETI61342.1"/>
    <property type="molecule type" value="Genomic_DNA"/>
</dbReference>
<dbReference type="Gene3D" id="2.130.10.10">
    <property type="entry name" value="YVTN repeat-like/Quinoprotein amine dehydrogenase"/>
    <property type="match status" value="1"/>
</dbReference>
<evidence type="ECO:0000313" key="3">
    <source>
        <dbReference type="EMBL" id="ETI61342.1"/>
    </source>
</evidence>
<dbReference type="STRING" id="1208321.D104_05365"/>
<dbReference type="AlphaFoldDB" id="W1RWK7"/>
<sequence length="561" mass="60458">MRFPKIIPLCTSVAILGGCATTIPVTTSPITTSSINLEFLGRYESGVFDASAAEIVTYDAKTQETFVVNANSGKIDVLSMANPAAPVKIKTLDVGADVAALTGLPLGAANSVSVHDGVIAVAIEAKTKQDFGYIAFYHVGNHAFINALQVGALPDMVTFSPNGEFVVVANEGEPNDDYTVDPEGSVSIINIPNDIFTLTQRDVTQISFRDFNDGGTRAMERPAGLRIFGPNASVAQDLEPEYITVSKDSRYAYVSLQENNGIAKIDLSNKHVDALWALGVKDYNVVGNELDISDKDNVIQFQNWPVFGLYQPDTIASYSINGKTYLVTANEGDSRDYKGFSEEYRVADLSKELNSKLALTIPLRHVIEGNIDDKNNLGRMKFTSTLGAEDCQLTKGAPDNCTYTAIYGYGARSFSIWSGDTGQQIFDSGSDFERITANALGEDGFNASNDDNKSDARSDDKGPEPEALTLGQINGHTYAFIGLERVGGIMVYDITNPQESHFIQYLTSRNFKADPTSSDAGDLGPEGMAFVSKEDSPNGKALLIVGNEVSGTTSVYTIEEK</sequence>
<dbReference type="InterPro" id="IPR052956">
    <property type="entry name" value="Mesenchyme-surface_protein"/>
</dbReference>
<feature type="domain" description="Choice-of-anchor I" evidence="2">
    <location>
        <begin position="48"/>
        <end position="558"/>
    </location>
</feature>
<dbReference type="RefSeq" id="WP_024023245.1">
    <property type="nucleotide sequence ID" value="NZ_AYOZ01000007.1"/>
</dbReference>